<dbReference type="Pfam" id="PF00512">
    <property type="entry name" value="HisKA"/>
    <property type="match status" value="1"/>
</dbReference>
<keyword evidence="10" id="KW-1185">Reference proteome</keyword>
<evidence type="ECO:0000259" key="7">
    <source>
        <dbReference type="PROSITE" id="PS50112"/>
    </source>
</evidence>
<accession>A0A4R8DP70</accession>
<dbReference type="Gene3D" id="3.30.565.10">
    <property type="entry name" value="Histidine kinase-like ATPase, C-terminal domain"/>
    <property type="match status" value="1"/>
</dbReference>
<dbReference type="CDD" id="cd00082">
    <property type="entry name" value="HisKA"/>
    <property type="match status" value="1"/>
</dbReference>
<sequence>MTEQDLIYDFFPGIVYIYDTGTGHLSFVSKRVSELLGYSAEDVLSWKDDWMQLVFKDDVAFVRKELAYYAGLKNNETRSFQARYNRKGDTWRYFRTHGNILKRDADGKPLSILFIALDITDQLRSEEELRKSRELSKEVETMLEFGTWDWDFSEGRFERSAGVYAILGYDESISATVRTLSEAEQYEFYMGHIVPEDRPRVDAVIQKAIREKKDYEVEYRIRLKTGEEKVIHGKAKTVAGDDGNIAKIIGAVSDVTGVIRHQQEIESYLAELARSNKELEEFAYVASHDLQEPLRKIVTFSDRLLAKFGPVLGNEGIAYLSRMTVATENMRILIDNLLEFSRISRSEEVFAPTDLNRLLEDAKAEMELKIEEAGALIEQEALPTIVCNGPQVRQLFVNLLGNSLKFRKTDVFTRIHIGCKPVPGGYEMTVSDNGIGFEREYADRIFLIFQRLHGKSEYPGSGVGLAICKKIVDQHGGVITADSTPGNGSVFTVFLPAQHT</sequence>
<dbReference type="InterPro" id="IPR004358">
    <property type="entry name" value="Sig_transdc_His_kin-like_C"/>
</dbReference>
<dbReference type="Gene3D" id="3.30.450.20">
    <property type="entry name" value="PAS domain"/>
    <property type="match status" value="2"/>
</dbReference>
<dbReference type="PROSITE" id="PS50112">
    <property type="entry name" value="PAS"/>
    <property type="match status" value="1"/>
</dbReference>
<evidence type="ECO:0000259" key="6">
    <source>
        <dbReference type="PROSITE" id="PS50109"/>
    </source>
</evidence>
<dbReference type="SMART" id="SM00086">
    <property type="entry name" value="PAC"/>
    <property type="match status" value="2"/>
</dbReference>
<evidence type="ECO:0000256" key="3">
    <source>
        <dbReference type="ARBA" id="ARBA00022553"/>
    </source>
</evidence>
<organism evidence="9 10">
    <name type="scientific">Dinghuibacter silviterrae</name>
    <dbReference type="NCBI Taxonomy" id="1539049"/>
    <lineage>
        <taxon>Bacteria</taxon>
        <taxon>Pseudomonadati</taxon>
        <taxon>Bacteroidota</taxon>
        <taxon>Chitinophagia</taxon>
        <taxon>Chitinophagales</taxon>
        <taxon>Chitinophagaceae</taxon>
        <taxon>Dinghuibacter</taxon>
    </lineage>
</organism>
<dbReference type="InterPro" id="IPR000700">
    <property type="entry name" value="PAS-assoc_C"/>
</dbReference>
<feature type="domain" description="Histidine kinase" evidence="6">
    <location>
        <begin position="285"/>
        <end position="499"/>
    </location>
</feature>
<dbReference type="SUPFAM" id="SSF55785">
    <property type="entry name" value="PYP-like sensor domain (PAS domain)"/>
    <property type="match status" value="2"/>
</dbReference>
<dbReference type="GO" id="GO:0000155">
    <property type="term" value="F:phosphorelay sensor kinase activity"/>
    <property type="evidence" value="ECO:0007669"/>
    <property type="project" value="InterPro"/>
</dbReference>
<dbReference type="InterPro" id="IPR052162">
    <property type="entry name" value="Sensor_kinase/Photoreceptor"/>
</dbReference>
<name>A0A4R8DP70_9BACT</name>
<feature type="domain" description="PAC" evidence="8">
    <location>
        <begin position="215"/>
        <end position="267"/>
    </location>
</feature>
<dbReference type="PROSITE" id="PS50109">
    <property type="entry name" value="HIS_KIN"/>
    <property type="match status" value="1"/>
</dbReference>
<dbReference type="SMART" id="SM00387">
    <property type="entry name" value="HATPase_c"/>
    <property type="match status" value="1"/>
</dbReference>
<evidence type="ECO:0000259" key="8">
    <source>
        <dbReference type="PROSITE" id="PS50113"/>
    </source>
</evidence>
<dbReference type="RefSeq" id="WP_133990242.1">
    <property type="nucleotide sequence ID" value="NZ_SODV01000001.1"/>
</dbReference>
<evidence type="ECO:0000256" key="4">
    <source>
        <dbReference type="ARBA" id="ARBA00022679"/>
    </source>
</evidence>
<protein>
    <recommendedName>
        <fullName evidence="2">histidine kinase</fullName>
        <ecNumber evidence="2">2.7.13.3</ecNumber>
    </recommendedName>
</protein>
<dbReference type="InterPro" id="IPR003661">
    <property type="entry name" value="HisK_dim/P_dom"/>
</dbReference>
<dbReference type="InterPro" id="IPR035965">
    <property type="entry name" value="PAS-like_dom_sf"/>
</dbReference>
<dbReference type="InterPro" id="IPR003594">
    <property type="entry name" value="HATPase_dom"/>
</dbReference>
<dbReference type="InterPro" id="IPR005467">
    <property type="entry name" value="His_kinase_dom"/>
</dbReference>
<dbReference type="InterPro" id="IPR013655">
    <property type="entry name" value="PAS_fold_3"/>
</dbReference>
<dbReference type="Proteomes" id="UP000294498">
    <property type="component" value="Unassembled WGS sequence"/>
</dbReference>
<dbReference type="PANTHER" id="PTHR43304:SF1">
    <property type="entry name" value="PAC DOMAIN-CONTAINING PROTEIN"/>
    <property type="match status" value="1"/>
</dbReference>
<comment type="catalytic activity">
    <reaction evidence="1">
        <text>ATP + protein L-histidine = ADP + protein N-phospho-L-histidine.</text>
        <dbReference type="EC" id="2.7.13.3"/>
    </reaction>
</comment>
<evidence type="ECO:0000313" key="10">
    <source>
        <dbReference type="Proteomes" id="UP000294498"/>
    </source>
</evidence>
<evidence type="ECO:0000256" key="2">
    <source>
        <dbReference type="ARBA" id="ARBA00012438"/>
    </source>
</evidence>
<dbReference type="Pfam" id="PF08447">
    <property type="entry name" value="PAS_3"/>
    <property type="match status" value="2"/>
</dbReference>
<feature type="domain" description="PAC" evidence="8">
    <location>
        <begin position="78"/>
        <end position="131"/>
    </location>
</feature>
<dbReference type="AlphaFoldDB" id="A0A4R8DP70"/>
<keyword evidence="5" id="KW-0418">Kinase</keyword>
<evidence type="ECO:0000256" key="1">
    <source>
        <dbReference type="ARBA" id="ARBA00000085"/>
    </source>
</evidence>
<keyword evidence="4" id="KW-0808">Transferase</keyword>
<keyword evidence="3" id="KW-0597">Phosphoprotein</keyword>
<dbReference type="InterPro" id="IPR036097">
    <property type="entry name" value="HisK_dim/P_sf"/>
</dbReference>
<dbReference type="SUPFAM" id="SSF55874">
    <property type="entry name" value="ATPase domain of HSP90 chaperone/DNA topoisomerase II/histidine kinase"/>
    <property type="match status" value="1"/>
</dbReference>
<dbReference type="EMBL" id="SODV01000001">
    <property type="protein sequence ID" value="TDW99497.1"/>
    <property type="molecule type" value="Genomic_DNA"/>
</dbReference>
<dbReference type="NCBIfam" id="TIGR00229">
    <property type="entry name" value="sensory_box"/>
    <property type="match status" value="1"/>
</dbReference>
<dbReference type="PRINTS" id="PR00344">
    <property type="entry name" value="BCTRLSENSOR"/>
</dbReference>
<dbReference type="Gene3D" id="1.10.287.130">
    <property type="match status" value="1"/>
</dbReference>
<evidence type="ECO:0000256" key="5">
    <source>
        <dbReference type="ARBA" id="ARBA00022777"/>
    </source>
</evidence>
<comment type="caution">
    <text evidence="9">The sequence shown here is derived from an EMBL/GenBank/DDBJ whole genome shotgun (WGS) entry which is preliminary data.</text>
</comment>
<dbReference type="PROSITE" id="PS50113">
    <property type="entry name" value="PAC"/>
    <property type="match status" value="2"/>
</dbReference>
<dbReference type="OrthoDB" id="9124519at2"/>
<evidence type="ECO:0000313" key="9">
    <source>
        <dbReference type="EMBL" id="TDW99497.1"/>
    </source>
</evidence>
<dbReference type="CDD" id="cd00130">
    <property type="entry name" value="PAS"/>
    <property type="match status" value="2"/>
</dbReference>
<proteinExistence type="predicted"/>
<dbReference type="SUPFAM" id="SSF47384">
    <property type="entry name" value="Homodimeric domain of signal transducing histidine kinase"/>
    <property type="match status" value="1"/>
</dbReference>
<dbReference type="PANTHER" id="PTHR43304">
    <property type="entry name" value="PHYTOCHROME-LIKE PROTEIN CPH1"/>
    <property type="match status" value="1"/>
</dbReference>
<dbReference type="Pfam" id="PF02518">
    <property type="entry name" value="HATPase_c"/>
    <property type="match status" value="1"/>
</dbReference>
<feature type="domain" description="PAS" evidence="7">
    <location>
        <begin position="23"/>
        <end position="75"/>
    </location>
</feature>
<dbReference type="EC" id="2.7.13.3" evidence="2"/>
<dbReference type="SMART" id="SM00388">
    <property type="entry name" value="HisKA"/>
    <property type="match status" value="1"/>
</dbReference>
<dbReference type="InterPro" id="IPR001610">
    <property type="entry name" value="PAC"/>
</dbReference>
<gene>
    <name evidence="9" type="ORF">EDB95_0507</name>
</gene>
<reference evidence="9 10" key="1">
    <citation type="submission" date="2019-03" db="EMBL/GenBank/DDBJ databases">
        <title>Genomic Encyclopedia of Type Strains, Phase IV (KMG-IV): sequencing the most valuable type-strain genomes for metagenomic binning, comparative biology and taxonomic classification.</title>
        <authorList>
            <person name="Goeker M."/>
        </authorList>
    </citation>
    <scope>NUCLEOTIDE SEQUENCE [LARGE SCALE GENOMIC DNA]</scope>
    <source>
        <strain evidence="9 10">DSM 100059</strain>
    </source>
</reference>
<dbReference type="InterPro" id="IPR036890">
    <property type="entry name" value="HATPase_C_sf"/>
</dbReference>
<dbReference type="InterPro" id="IPR000014">
    <property type="entry name" value="PAS"/>
</dbReference>